<feature type="binding site" evidence="2">
    <location>
        <position position="92"/>
    </location>
    <ligand>
        <name>substrate</name>
    </ligand>
</feature>
<dbReference type="PANTHER" id="PTHR10513:SF35">
    <property type="entry name" value="DEOXYADENOSINE KINASE"/>
    <property type="match status" value="1"/>
</dbReference>
<dbReference type="RefSeq" id="WP_114043502.1">
    <property type="nucleotide sequence ID" value="NZ_CP025198.1"/>
</dbReference>
<dbReference type="InterPro" id="IPR027417">
    <property type="entry name" value="P-loop_NTPase"/>
</dbReference>
<keyword evidence="3" id="KW-0547">Nucleotide-binding</keyword>
<dbReference type="AlphaFoldDB" id="A0A344UPY8"/>
<name>A0A344UPY8_9ACTN</name>
<feature type="binding site" evidence="2">
    <location>
        <position position="42"/>
    </location>
    <ligand>
        <name>substrate</name>
    </ligand>
</feature>
<dbReference type="OrthoDB" id="9776634at2"/>
<dbReference type="GO" id="GO:0005737">
    <property type="term" value="C:cytoplasm"/>
    <property type="evidence" value="ECO:0007669"/>
    <property type="project" value="TreeGrafter"/>
</dbReference>
<evidence type="ECO:0000259" key="4">
    <source>
        <dbReference type="Pfam" id="PF01712"/>
    </source>
</evidence>
<organism evidence="5 6">
    <name type="scientific">Acidipropionibacterium virtanenii</name>
    <dbReference type="NCBI Taxonomy" id="2057246"/>
    <lineage>
        <taxon>Bacteria</taxon>
        <taxon>Bacillati</taxon>
        <taxon>Actinomycetota</taxon>
        <taxon>Actinomycetes</taxon>
        <taxon>Propionibacteriales</taxon>
        <taxon>Propionibacteriaceae</taxon>
        <taxon>Acidipropionibacterium</taxon>
    </lineage>
</organism>
<feature type="binding site" evidence="3">
    <location>
        <begin position="6"/>
        <end position="14"/>
    </location>
    <ligand>
        <name>ATP</name>
        <dbReference type="ChEBI" id="CHEBI:30616"/>
    </ligand>
</feature>
<feature type="binding site" evidence="2">
    <location>
        <position position="97"/>
    </location>
    <ligand>
        <name>substrate</name>
    </ligand>
</feature>
<proteinExistence type="predicted"/>
<keyword evidence="5" id="KW-0808">Transferase</keyword>
<dbReference type="PANTHER" id="PTHR10513">
    <property type="entry name" value="DEOXYNUCLEOSIDE KINASE"/>
    <property type="match status" value="1"/>
</dbReference>
<dbReference type="EC" id="2.7.1.76" evidence="5"/>
<evidence type="ECO:0000256" key="2">
    <source>
        <dbReference type="PIRSR" id="PIRSR000705-2"/>
    </source>
</evidence>
<sequence>MITISGSIGSGKTTLTTLLADHLGSRAFHEPAEDNPIIDDFYRGNRIAAQRRAAGEADAHNPYAFLMQVYLLNRRFATIKQAMRDDDNVLDRSIYEDRIFMRMNYDRGNVREVEWRTYEALFANMMEELPYAAHKKSPDLMVFIRAGYDTLIRRIARRGRPFEQVDRDPSLAGYYRELIRYYDEWSRAYDASPLLVIDAERYDFERDADDRAAVFAMIDRSLAAVR</sequence>
<keyword evidence="3" id="KW-0067">ATP-binding</keyword>
<protein>
    <submittedName>
        <fullName evidence="5">Deoxyadenosine kinase</fullName>
        <ecNumber evidence="5">2.7.1.76</ecNumber>
    </submittedName>
</protein>
<accession>A0A344UPY8</accession>
<dbReference type="EMBL" id="CP025198">
    <property type="protein sequence ID" value="AXE37336.1"/>
    <property type="molecule type" value="Genomic_DNA"/>
</dbReference>
<dbReference type="KEGG" id="acij:JS278_00139"/>
<dbReference type="SUPFAM" id="SSF52540">
    <property type="entry name" value="P-loop containing nucleoside triphosphate hydrolases"/>
    <property type="match status" value="1"/>
</dbReference>
<feature type="binding site" evidence="2">
    <location>
        <position position="68"/>
    </location>
    <ligand>
        <name>substrate</name>
    </ligand>
</feature>
<dbReference type="Gene3D" id="3.40.50.300">
    <property type="entry name" value="P-loop containing nucleotide triphosphate hydrolases"/>
    <property type="match status" value="1"/>
</dbReference>
<feature type="active site" description="Proton acceptor" evidence="1">
    <location>
        <position position="91"/>
    </location>
</feature>
<dbReference type="GO" id="GO:0004136">
    <property type="term" value="F:deoxyadenosine kinase activity"/>
    <property type="evidence" value="ECO:0007669"/>
    <property type="project" value="UniProtKB-EC"/>
</dbReference>
<dbReference type="CDD" id="cd01673">
    <property type="entry name" value="dNK"/>
    <property type="match status" value="1"/>
</dbReference>
<feature type="binding site" evidence="2">
    <location>
        <position position="30"/>
    </location>
    <ligand>
        <name>substrate</name>
    </ligand>
</feature>
<gene>
    <name evidence="5" type="ORF">JS278_00139</name>
</gene>
<dbReference type="InterPro" id="IPR050566">
    <property type="entry name" value="Deoxyribonucleoside_kinase"/>
</dbReference>
<keyword evidence="5" id="KW-0418">Kinase</keyword>
<dbReference type="InterPro" id="IPR031314">
    <property type="entry name" value="DNK_dom"/>
</dbReference>
<dbReference type="Proteomes" id="UP000251995">
    <property type="component" value="Chromosome"/>
</dbReference>
<dbReference type="Pfam" id="PF01712">
    <property type="entry name" value="dNK"/>
    <property type="match status" value="1"/>
</dbReference>
<reference evidence="5 6" key="1">
    <citation type="submission" date="2017-12" db="EMBL/GenBank/DDBJ databases">
        <title>The whole genome sequence of the Acidipropionibacterium virtanenii sp. nov. type strain JS278.</title>
        <authorList>
            <person name="Laine P."/>
            <person name="Deptula P."/>
            <person name="Varmanen P."/>
            <person name="Auvinen P."/>
        </authorList>
    </citation>
    <scope>NUCLEOTIDE SEQUENCE [LARGE SCALE GENOMIC DNA]</scope>
    <source>
        <strain evidence="5 6">JS278</strain>
    </source>
</reference>
<feature type="binding site" evidence="2">
    <location>
        <position position="163"/>
    </location>
    <ligand>
        <name>substrate</name>
    </ligand>
</feature>
<dbReference type="GO" id="GO:0005524">
    <property type="term" value="F:ATP binding"/>
    <property type="evidence" value="ECO:0007669"/>
    <property type="project" value="UniProtKB-KW"/>
</dbReference>
<evidence type="ECO:0000313" key="6">
    <source>
        <dbReference type="Proteomes" id="UP000251995"/>
    </source>
</evidence>
<evidence type="ECO:0000256" key="3">
    <source>
        <dbReference type="PIRSR" id="PIRSR000705-3"/>
    </source>
</evidence>
<feature type="binding site" evidence="3">
    <location>
        <begin position="154"/>
        <end position="158"/>
    </location>
    <ligand>
        <name>ATP</name>
        <dbReference type="ChEBI" id="CHEBI:30616"/>
    </ligand>
</feature>
<evidence type="ECO:0000256" key="1">
    <source>
        <dbReference type="PIRSR" id="PIRSR000705-1"/>
    </source>
</evidence>
<dbReference type="InterPro" id="IPR002624">
    <property type="entry name" value="DCK/DGK"/>
</dbReference>
<dbReference type="PIRSF" id="PIRSF000705">
    <property type="entry name" value="DNK"/>
    <property type="match status" value="1"/>
</dbReference>
<keyword evidence="6" id="KW-1185">Reference proteome</keyword>
<evidence type="ECO:0000313" key="5">
    <source>
        <dbReference type="EMBL" id="AXE37336.1"/>
    </source>
</evidence>
<feature type="domain" description="Deoxynucleoside kinase" evidence="4">
    <location>
        <begin position="2"/>
        <end position="218"/>
    </location>
</feature>